<dbReference type="VEuPathDB" id="FungiDB:HCDG_06132"/>
<gene>
    <name evidence="1" type="ORF">HCDG_06132</name>
</gene>
<dbReference type="Proteomes" id="UP000002624">
    <property type="component" value="Unassembled WGS sequence"/>
</dbReference>
<organism evidence="1 2">
    <name type="scientific">Ajellomyces capsulatus (strain H143)</name>
    <name type="common">Darling's disease fungus</name>
    <name type="synonym">Histoplasma capsulatum</name>
    <dbReference type="NCBI Taxonomy" id="544712"/>
    <lineage>
        <taxon>Eukaryota</taxon>
        <taxon>Fungi</taxon>
        <taxon>Dikarya</taxon>
        <taxon>Ascomycota</taxon>
        <taxon>Pezizomycotina</taxon>
        <taxon>Eurotiomycetes</taxon>
        <taxon>Eurotiomycetidae</taxon>
        <taxon>Onygenales</taxon>
        <taxon>Ajellomycetaceae</taxon>
        <taxon>Histoplasma</taxon>
    </lineage>
</organism>
<reference evidence="2" key="1">
    <citation type="submission" date="2009-05" db="EMBL/GenBank/DDBJ databases">
        <title>The genome sequence of Ajellomyces capsulatus strain H143.</title>
        <authorList>
            <person name="Champion M."/>
            <person name="Cuomo C.A."/>
            <person name="Ma L.-J."/>
            <person name="Henn M.R."/>
            <person name="Sil A."/>
            <person name="Goldman B."/>
            <person name="Young S.K."/>
            <person name="Kodira C.D."/>
            <person name="Zeng Q."/>
            <person name="Koehrsen M."/>
            <person name="Alvarado L."/>
            <person name="Berlin A.M."/>
            <person name="Borenstein D."/>
            <person name="Chen Z."/>
            <person name="Engels R."/>
            <person name="Freedman E."/>
            <person name="Gellesch M."/>
            <person name="Goldberg J."/>
            <person name="Griggs A."/>
            <person name="Gujja S."/>
            <person name="Heiman D.I."/>
            <person name="Hepburn T.A."/>
            <person name="Howarth C."/>
            <person name="Jen D."/>
            <person name="Larson L."/>
            <person name="Lewis B."/>
            <person name="Mehta T."/>
            <person name="Park D."/>
            <person name="Pearson M."/>
            <person name="Roberts A."/>
            <person name="Saif S."/>
            <person name="Shea T.D."/>
            <person name="Shenoy N."/>
            <person name="Sisk P."/>
            <person name="Stolte C."/>
            <person name="Sykes S."/>
            <person name="Walk T."/>
            <person name="White J."/>
            <person name="Yandava C."/>
            <person name="Klein B."/>
            <person name="McEwen J.G."/>
            <person name="Puccia R."/>
            <person name="Goldman G.H."/>
            <person name="Felipe M.S."/>
            <person name="Nino-Vega G."/>
            <person name="San-Blas G."/>
            <person name="Taylor J.W."/>
            <person name="Mendoza L."/>
            <person name="Galagan J.E."/>
            <person name="Nusbaum C."/>
            <person name="Birren B.W."/>
        </authorList>
    </citation>
    <scope>NUCLEOTIDE SEQUENCE [LARGE SCALE GENOMIC DNA]</scope>
    <source>
        <strain evidence="2">H143</strain>
    </source>
</reference>
<sequence>MDNFRNFDPQQIASRIAAKEQRSLKTATQIKEMSAWAVVGCQRSMDPQGPRSSDTWDRASDFLLLTSTFDPDWASDTGFDSVPDRGPRCEALLGAHGSLFGASYGRHKTATPVTTVVIIVRECQKCNAGYCNLATVDIKSPATEDTFKKQLQSFPFRSTPYGNKYLKLIPRQSTFRYSNSMLYNS</sequence>
<evidence type="ECO:0000313" key="1">
    <source>
        <dbReference type="EMBL" id="EER39910.1"/>
    </source>
</evidence>
<dbReference type="HOGENOM" id="CLU_1460909_0_0_1"/>
<dbReference type="EMBL" id="GG692428">
    <property type="protein sequence ID" value="EER39910.1"/>
    <property type="molecule type" value="Genomic_DNA"/>
</dbReference>
<dbReference type="AlphaFoldDB" id="C6HJ98"/>
<name>C6HJ98_AJECH</name>
<evidence type="ECO:0000313" key="2">
    <source>
        <dbReference type="Proteomes" id="UP000002624"/>
    </source>
</evidence>
<proteinExistence type="predicted"/>
<protein>
    <submittedName>
        <fullName evidence="1">Uncharacterized protein</fullName>
    </submittedName>
</protein>
<accession>C6HJ98</accession>